<dbReference type="GO" id="GO:0005886">
    <property type="term" value="C:plasma membrane"/>
    <property type="evidence" value="ECO:0007669"/>
    <property type="project" value="UniProtKB-SubCell"/>
</dbReference>
<feature type="transmembrane region" description="Helical" evidence="9">
    <location>
        <begin position="258"/>
        <end position="279"/>
    </location>
</feature>
<evidence type="ECO:0000256" key="1">
    <source>
        <dbReference type="ARBA" id="ARBA00004651"/>
    </source>
</evidence>
<evidence type="ECO:0000256" key="2">
    <source>
        <dbReference type="ARBA" id="ARBA00022448"/>
    </source>
</evidence>
<feature type="transmembrane region" description="Helical" evidence="9">
    <location>
        <begin position="62"/>
        <end position="80"/>
    </location>
</feature>
<proteinExistence type="inferred from homology"/>
<dbReference type="CDD" id="cd06582">
    <property type="entry name" value="TM_PBP1_LivH_like"/>
    <property type="match status" value="1"/>
</dbReference>
<dbReference type="PANTHER" id="PTHR11795">
    <property type="entry name" value="BRANCHED-CHAIN AMINO ACID TRANSPORT SYSTEM PERMEASE PROTEIN LIVH"/>
    <property type="match status" value="1"/>
</dbReference>
<keyword evidence="11" id="KW-1185">Reference proteome</keyword>
<keyword evidence="4 9" id="KW-0812">Transmembrane</keyword>
<name>W4LXB5_9BACT</name>
<dbReference type="AlphaFoldDB" id="W4LXB5"/>
<evidence type="ECO:0000256" key="7">
    <source>
        <dbReference type="ARBA" id="ARBA00023136"/>
    </source>
</evidence>
<dbReference type="GO" id="GO:0006865">
    <property type="term" value="P:amino acid transport"/>
    <property type="evidence" value="ECO:0007669"/>
    <property type="project" value="UniProtKB-KW"/>
</dbReference>
<evidence type="ECO:0008006" key="12">
    <source>
        <dbReference type="Google" id="ProtNLM"/>
    </source>
</evidence>
<dbReference type="Proteomes" id="UP000019140">
    <property type="component" value="Unassembled WGS sequence"/>
</dbReference>
<keyword evidence="2" id="KW-0813">Transport</keyword>
<keyword evidence="7 9" id="KW-0472">Membrane</keyword>
<evidence type="ECO:0000256" key="3">
    <source>
        <dbReference type="ARBA" id="ARBA00022475"/>
    </source>
</evidence>
<dbReference type="InterPro" id="IPR001851">
    <property type="entry name" value="ABC_transp_permease"/>
</dbReference>
<evidence type="ECO:0000256" key="9">
    <source>
        <dbReference type="SAM" id="Phobius"/>
    </source>
</evidence>
<evidence type="ECO:0000313" key="11">
    <source>
        <dbReference type="Proteomes" id="UP000019140"/>
    </source>
</evidence>
<feature type="transmembrane region" description="Helical" evidence="9">
    <location>
        <begin position="228"/>
        <end position="251"/>
    </location>
</feature>
<dbReference type="HOGENOM" id="CLU_039929_1_1_7"/>
<feature type="transmembrane region" description="Helical" evidence="9">
    <location>
        <begin position="191"/>
        <end position="216"/>
    </location>
</feature>
<protein>
    <recommendedName>
        <fullName evidence="12">ABC transporter permease</fullName>
    </recommendedName>
</protein>
<evidence type="ECO:0000256" key="6">
    <source>
        <dbReference type="ARBA" id="ARBA00022989"/>
    </source>
</evidence>
<keyword evidence="6 9" id="KW-1133">Transmembrane helix</keyword>
<keyword evidence="3" id="KW-1003">Cell membrane</keyword>
<evidence type="ECO:0000256" key="4">
    <source>
        <dbReference type="ARBA" id="ARBA00022692"/>
    </source>
</evidence>
<dbReference type="Pfam" id="PF02653">
    <property type="entry name" value="BPD_transp_2"/>
    <property type="match status" value="1"/>
</dbReference>
<dbReference type="PANTHER" id="PTHR11795:SF451">
    <property type="entry name" value="ABC TRANSPORTER PERMEASE PROTEIN"/>
    <property type="match status" value="1"/>
</dbReference>
<accession>W4LXB5</accession>
<feature type="transmembrane region" description="Helical" evidence="9">
    <location>
        <begin position="6"/>
        <end position="27"/>
    </location>
</feature>
<evidence type="ECO:0000256" key="8">
    <source>
        <dbReference type="ARBA" id="ARBA00037998"/>
    </source>
</evidence>
<comment type="similarity">
    <text evidence="8">Belongs to the binding-protein-dependent transport system permease family. LivHM subfamily.</text>
</comment>
<dbReference type="InterPro" id="IPR052157">
    <property type="entry name" value="BCAA_transport_permease"/>
</dbReference>
<sequence length="292" mass="31093">MFLQQVIGGLATGSIYALIALGFILIFKATDVINFAQGEFLMVSAFMAKTLIDWLHPSNIPMWIAVALMTLAFAALYGMLVERVLIRHMMNAPPFSVVILTIGLSTLMIGLSGGVVWDWDTYIIESPFSNKPVEMGGIIFTPLNVGIVGITIVLIILLTLYFKFTKIGTAMRATQQNKQTAMLMGINVKGIFAGTWALSAMVAGVAGFLAAPILLVDTNMGFVLIKGFAGAVLGGFGSIPGAIVGGMSLGVMENLATVYLPSSIKHVAAFLVLLLVLLFKPDGLLGFTVKKV</sequence>
<feature type="transmembrane region" description="Helical" evidence="9">
    <location>
        <begin position="92"/>
        <end position="117"/>
    </location>
</feature>
<evidence type="ECO:0000313" key="10">
    <source>
        <dbReference type="EMBL" id="ETX02560.1"/>
    </source>
</evidence>
<dbReference type="PATRIC" id="fig|1429439.4.peg.5974"/>
<dbReference type="GO" id="GO:0022857">
    <property type="term" value="F:transmembrane transporter activity"/>
    <property type="evidence" value="ECO:0007669"/>
    <property type="project" value="InterPro"/>
</dbReference>
<keyword evidence="5" id="KW-0029">Amino-acid transport</keyword>
<feature type="transmembrane region" description="Helical" evidence="9">
    <location>
        <begin position="137"/>
        <end position="162"/>
    </location>
</feature>
<dbReference type="EMBL" id="AZHX01001516">
    <property type="protein sequence ID" value="ETX02560.1"/>
    <property type="molecule type" value="Genomic_DNA"/>
</dbReference>
<gene>
    <name evidence="10" type="ORF">ETSY2_35330</name>
</gene>
<organism evidence="10 11">
    <name type="scientific">Candidatus Entotheonella gemina</name>
    <dbReference type="NCBI Taxonomy" id="1429439"/>
    <lineage>
        <taxon>Bacteria</taxon>
        <taxon>Pseudomonadati</taxon>
        <taxon>Nitrospinota/Tectimicrobiota group</taxon>
        <taxon>Candidatus Tectimicrobiota</taxon>
        <taxon>Candidatus Entotheonellia</taxon>
        <taxon>Candidatus Entotheonellales</taxon>
        <taxon>Candidatus Entotheonellaceae</taxon>
        <taxon>Candidatus Entotheonella</taxon>
    </lineage>
</organism>
<comment type="caution">
    <text evidence="10">The sequence shown here is derived from an EMBL/GenBank/DDBJ whole genome shotgun (WGS) entry which is preliminary data.</text>
</comment>
<comment type="subcellular location">
    <subcellularLocation>
        <location evidence="1">Cell membrane</location>
        <topology evidence="1">Multi-pass membrane protein</topology>
    </subcellularLocation>
</comment>
<reference evidence="10 11" key="1">
    <citation type="journal article" date="2014" name="Nature">
        <title>An environmental bacterial taxon with a large and distinct metabolic repertoire.</title>
        <authorList>
            <person name="Wilson M.C."/>
            <person name="Mori T."/>
            <person name="Ruckert C."/>
            <person name="Uria A.R."/>
            <person name="Helf M.J."/>
            <person name="Takada K."/>
            <person name="Gernert C."/>
            <person name="Steffens U.A."/>
            <person name="Heycke N."/>
            <person name="Schmitt S."/>
            <person name="Rinke C."/>
            <person name="Helfrich E.J."/>
            <person name="Brachmann A.O."/>
            <person name="Gurgui C."/>
            <person name="Wakimoto T."/>
            <person name="Kracht M."/>
            <person name="Crusemann M."/>
            <person name="Hentschel U."/>
            <person name="Abe I."/>
            <person name="Matsunaga S."/>
            <person name="Kalinowski J."/>
            <person name="Takeyama H."/>
            <person name="Piel J."/>
        </authorList>
    </citation>
    <scope>NUCLEOTIDE SEQUENCE [LARGE SCALE GENOMIC DNA]</scope>
    <source>
        <strain evidence="11">TSY2</strain>
    </source>
</reference>
<evidence type="ECO:0000256" key="5">
    <source>
        <dbReference type="ARBA" id="ARBA00022970"/>
    </source>
</evidence>